<dbReference type="Gene3D" id="1.10.10.690">
    <property type="entry name" value="YidB-like"/>
    <property type="match status" value="1"/>
</dbReference>
<dbReference type="SUPFAM" id="SSF140804">
    <property type="entry name" value="YidB-like"/>
    <property type="match status" value="1"/>
</dbReference>
<dbReference type="AlphaFoldDB" id="A0A1W1EC05"/>
<name>A0A1W1EC05_9ZZZZ</name>
<accession>A0A1W1EC05</accession>
<dbReference type="EMBL" id="FPKX01000008">
    <property type="protein sequence ID" value="SFZ97562.1"/>
    <property type="molecule type" value="Genomic_DNA"/>
</dbReference>
<organism evidence="1">
    <name type="scientific">hydrothermal vent metagenome</name>
    <dbReference type="NCBI Taxonomy" id="652676"/>
    <lineage>
        <taxon>unclassified sequences</taxon>
        <taxon>metagenomes</taxon>
        <taxon>ecological metagenomes</taxon>
    </lineage>
</organism>
<evidence type="ECO:0008006" key="2">
    <source>
        <dbReference type="Google" id="ProtNLM"/>
    </source>
</evidence>
<dbReference type="InterPro" id="IPR027405">
    <property type="entry name" value="YidB-like"/>
</dbReference>
<gene>
    <name evidence="1" type="ORF">MNB_SV-5-526</name>
</gene>
<evidence type="ECO:0000313" key="1">
    <source>
        <dbReference type="EMBL" id="SFZ97562.1"/>
    </source>
</evidence>
<dbReference type="InterPro" id="IPR045372">
    <property type="entry name" value="YidB"/>
</dbReference>
<reference evidence="1" key="1">
    <citation type="submission" date="2016-10" db="EMBL/GenBank/DDBJ databases">
        <authorList>
            <person name="de Groot N.N."/>
        </authorList>
    </citation>
    <scope>NUCLEOTIDE SEQUENCE</scope>
</reference>
<dbReference type="Pfam" id="PF20159">
    <property type="entry name" value="YidB"/>
    <property type="match status" value="1"/>
</dbReference>
<proteinExistence type="predicted"/>
<sequence>MELENLLRDGAALIESNDDDATTGLNIDKITKALNEIIMNKDGSLDLATIVGNLSRNGLGDIVGSWLAAGNNLEINKDQIVDLLGEDKITKFANSLEINIESAKQALVDSLPKVVDMATSEEHSMIDQMVGGGGHALETLSKMFR</sequence>
<protein>
    <recommendedName>
        <fullName evidence="2">DUF937 domain-containing protein</fullName>
    </recommendedName>
</protein>